<organism evidence="6 7">
    <name type="scientific">Catenuloplanes atrovinosus</name>
    <dbReference type="NCBI Taxonomy" id="137266"/>
    <lineage>
        <taxon>Bacteria</taxon>
        <taxon>Bacillati</taxon>
        <taxon>Actinomycetota</taxon>
        <taxon>Actinomycetes</taxon>
        <taxon>Micromonosporales</taxon>
        <taxon>Micromonosporaceae</taxon>
        <taxon>Catenuloplanes</taxon>
    </lineage>
</organism>
<keyword evidence="4" id="KW-0472">Membrane</keyword>
<reference evidence="6" key="1">
    <citation type="submission" date="2023-07" db="EMBL/GenBank/DDBJ databases">
        <title>Sequencing the genomes of 1000 actinobacteria strains.</title>
        <authorList>
            <person name="Klenk H.-P."/>
        </authorList>
    </citation>
    <scope>NUCLEOTIDE SEQUENCE</scope>
    <source>
        <strain evidence="6">DSM 44707</strain>
    </source>
</reference>
<feature type="region of interest" description="Disordered" evidence="3">
    <location>
        <begin position="945"/>
        <end position="984"/>
    </location>
</feature>
<dbReference type="Pfam" id="PF13374">
    <property type="entry name" value="TPR_10"/>
    <property type="match status" value="1"/>
</dbReference>
<dbReference type="GO" id="GO:0016798">
    <property type="term" value="F:hydrolase activity, acting on glycosyl bonds"/>
    <property type="evidence" value="ECO:0007669"/>
    <property type="project" value="UniProtKB-KW"/>
</dbReference>
<feature type="compositionally biased region" description="Low complexity" evidence="3">
    <location>
        <begin position="683"/>
        <end position="693"/>
    </location>
</feature>
<feature type="compositionally biased region" description="Basic and acidic residues" evidence="3">
    <location>
        <begin position="766"/>
        <end position="777"/>
    </location>
</feature>
<dbReference type="SUPFAM" id="SSF48452">
    <property type="entry name" value="TPR-like"/>
    <property type="match status" value="2"/>
</dbReference>
<dbReference type="InterPro" id="IPR013783">
    <property type="entry name" value="Ig-like_fold"/>
</dbReference>
<keyword evidence="7" id="KW-1185">Reference proteome</keyword>
<evidence type="ECO:0000313" key="7">
    <source>
        <dbReference type="Proteomes" id="UP001183643"/>
    </source>
</evidence>
<feature type="region of interest" description="Disordered" evidence="3">
    <location>
        <begin position="231"/>
        <end position="912"/>
    </location>
</feature>
<feature type="compositionally biased region" description="Pro residues" evidence="3">
    <location>
        <begin position="694"/>
        <end position="703"/>
    </location>
</feature>
<dbReference type="PROSITE" id="PS50853">
    <property type="entry name" value="FN3"/>
    <property type="match status" value="1"/>
</dbReference>
<feature type="compositionally biased region" description="Low complexity" evidence="3">
    <location>
        <begin position="972"/>
        <end position="981"/>
    </location>
</feature>
<dbReference type="SUPFAM" id="SSF49265">
    <property type="entry name" value="Fibronectin type III"/>
    <property type="match status" value="1"/>
</dbReference>
<dbReference type="AlphaFoldDB" id="A0AAE4C9N2"/>
<evidence type="ECO:0000259" key="5">
    <source>
        <dbReference type="PROSITE" id="PS50853"/>
    </source>
</evidence>
<dbReference type="InterPro" id="IPR036116">
    <property type="entry name" value="FN3_sf"/>
</dbReference>
<keyword evidence="4" id="KW-0812">Transmembrane</keyword>
<protein>
    <recommendedName>
        <fullName evidence="5">Fibronectin type-III domain-containing protein</fullName>
    </recommendedName>
</protein>
<feature type="transmembrane region" description="Helical" evidence="4">
    <location>
        <begin position="921"/>
        <end position="941"/>
    </location>
</feature>
<dbReference type="SMART" id="SM00060">
    <property type="entry name" value="FN3"/>
    <property type="match status" value="1"/>
</dbReference>
<dbReference type="GO" id="GO:0000272">
    <property type="term" value="P:polysaccharide catabolic process"/>
    <property type="evidence" value="ECO:0007669"/>
    <property type="project" value="UniProtKB-KW"/>
</dbReference>
<feature type="compositionally biased region" description="Low complexity" evidence="3">
    <location>
        <begin position="258"/>
        <end position="289"/>
    </location>
</feature>
<gene>
    <name evidence="6" type="ORF">J2S41_000543</name>
</gene>
<evidence type="ECO:0000256" key="3">
    <source>
        <dbReference type="SAM" id="MobiDB-lite"/>
    </source>
</evidence>
<evidence type="ECO:0000256" key="2">
    <source>
        <dbReference type="ARBA" id="ARBA00023326"/>
    </source>
</evidence>
<dbReference type="Gene3D" id="2.60.40.10">
    <property type="entry name" value="Immunoglobulins"/>
    <property type="match status" value="1"/>
</dbReference>
<feature type="compositionally biased region" description="Pro residues" evidence="3">
    <location>
        <begin position="304"/>
        <end position="369"/>
    </location>
</feature>
<feature type="compositionally biased region" description="Low complexity" evidence="3">
    <location>
        <begin position="797"/>
        <end position="821"/>
    </location>
</feature>
<dbReference type="CDD" id="cd00063">
    <property type="entry name" value="FN3"/>
    <property type="match status" value="1"/>
</dbReference>
<name>A0AAE4C9N2_9ACTN</name>
<comment type="caution">
    <text evidence="6">The sequence shown here is derived from an EMBL/GenBank/DDBJ whole genome shotgun (WGS) entry which is preliminary data.</text>
</comment>
<dbReference type="InterPro" id="IPR011990">
    <property type="entry name" value="TPR-like_helical_dom_sf"/>
</dbReference>
<accession>A0AAE4C9N2</accession>
<dbReference type="Gene3D" id="1.25.40.10">
    <property type="entry name" value="Tetratricopeptide repeat domain"/>
    <property type="match status" value="1"/>
</dbReference>
<proteinExistence type="predicted"/>
<sequence length="1064" mass="110813">MSHGLAELTAHAKDLVGAGDLGSAQALLSDALAAVDVDPLRASADLADAAGLLARILVALGEPHSARAWATFAHTAQRRLRGPADEHTVVAAATLAAVLHRVGAYAGAAHLYRDVVARLTLVDGPGSTRVLAAQADLATVEHARGECETARRLLADAYRRHRETYGEGHPAGIKMLARLGTMERDCGNFGEAHQRFSGARDLCREYLPADHPMAAQIAALARAGADPDHVCRNLHPADDDISADPPDLPIPTGTTDAPSTPDGGSPTATTPGAADAPGGTAGTPWGTAPQRSPRPVAPAAESTTPPPPPAPWADPAPPTGAAGPPPAPRADPAPPTEAAGPPPAPRADPAPPTEAAGPPPAPWADPAPAYPSLTADAGFDDFPPDVDDLSAPDIDWPPRGTHGAAPHHDTPDPDPAVDPDHDHHGPSDASIDREPVAPELIHDPPPAAQPRDTPAPESGVPNVAATPEPVIGQTAVADPSQRREDDEPDEIGADDMRPGASPARSLSDVEERPGADGPAERAAPRQNPPEQDLATPPAEAATTAPEAAWHPPMHDLGAASSVDDREPVIGPWHPPLQTGDDVEPWRAVSFYVGPRPGEDDTPARPPADEPAAPAGRRAPQDTAAAWRPTADPDRPEAWQPPAERGPSEPWPRGSDSGATPWTPPERTPPPTPRWPASGIPKSTPWVAGAAAHPAPVPTPPPAGTAPEEEPFGDWPLDQPPAWQPPDPTGAWSSAPPATPDQGDQPAAVPPQSRQGRFATPPTPVPYDDRPDEQRWTDDGAAAPLPPAVFDDLSTHGPHQAAPPAVAQPRQPAEQQPQQQRPPAEDRVPRGYAQRQARQDQPWRSQARGVRTPPPGGRYSPLAPGYGQPGQPQIKAHRRTQGDRSLTAGPAARRQPPGMLVPTRRPAGLAPERYPERPTGKIIAALVAVGLGTIVVIGGFLLTERDTRQPAPPQPTASAGAPSDVATPPPAQAPVRAAAGPPTGVRIQDSRTQVTLTWAYPDDAEGPVLIAGGRRGNSVPIKELPAGTEQYPVYNLNPDADYCFTVAVVYSTSAVEKSPEVCTSR</sequence>
<evidence type="ECO:0000256" key="1">
    <source>
        <dbReference type="ARBA" id="ARBA00023295"/>
    </source>
</evidence>
<feature type="compositionally biased region" description="Pro residues" evidence="3">
    <location>
        <begin position="661"/>
        <end position="673"/>
    </location>
</feature>
<dbReference type="Proteomes" id="UP001183643">
    <property type="component" value="Unassembled WGS sequence"/>
</dbReference>
<keyword evidence="4" id="KW-1133">Transmembrane helix</keyword>
<dbReference type="EMBL" id="JAVDYB010000001">
    <property type="protein sequence ID" value="MDR7273765.1"/>
    <property type="molecule type" value="Genomic_DNA"/>
</dbReference>
<feature type="compositionally biased region" description="Low complexity" evidence="3">
    <location>
        <begin position="534"/>
        <end position="548"/>
    </location>
</feature>
<keyword evidence="2" id="KW-0624">Polysaccharide degradation</keyword>
<keyword evidence="2" id="KW-0119">Carbohydrate metabolism</keyword>
<evidence type="ECO:0000256" key="4">
    <source>
        <dbReference type="SAM" id="Phobius"/>
    </source>
</evidence>
<feature type="domain" description="Fibronectin type-III" evidence="5">
    <location>
        <begin position="980"/>
        <end position="1064"/>
    </location>
</feature>
<dbReference type="RefSeq" id="WP_310362609.1">
    <property type="nucleotide sequence ID" value="NZ_JAVDYB010000001.1"/>
</dbReference>
<keyword evidence="1" id="KW-0378">Hydrolase</keyword>
<evidence type="ECO:0000313" key="6">
    <source>
        <dbReference type="EMBL" id="MDR7273765.1"/>
    </source>
</evidence>
<dbReference type="InterPro" id="IPR003961">
    <property type="entry name" value="FN3_dom"/>
</dbReference>
<feature type="compositionally biased region" description="Basic and acidic residues" evidence="3">
    <location>
        <begin position="418"/>
        <end position="442"/>
    </location>
</feature>
<keyword evidence="1" id="KW-0326">Glycosidase</keyword>
<feature type="compositionally biased region" description="Pro residues" evidence="3">
    <location>
        <begin position="717"/>
        <end position="727"/>
    </location>
</feature>
<feature type="compositionally biased region" description="Basic and acidic residues" evidence="3">
    <location>
        <begin position="507"/>
        <end position="523"/>
    </location>
</feature>
<feature type="compositionally biased region" description="Acidic residues" evidence="3">
    <location>
        <begin position="378"/>
        <end position="390"/>
    </location>
</feature>